<evidence type="ECO:0000256" key="4">
    <source>
        <dbReference type="ARBA" id="ARBA00022857"/>
    </source>
</evidence>
<dbReference type="PIRSF" id="PIRSF000332">
    <property type="entry name" value="FMO"/>
    <property type="match status" value="1"/>
</dbReference>
<keyword evidence="2 6" id="KW-0285">Flavoprotein</keyword>
<keyword evidence="9" id="KW-1185">Reference proteome</keyword>
<protein>
    <recommendedName>
        <fullName evidence="7">Flavin-containing monooxygenase</fullName>
        <ecNumber evidence="7">1.-.-.-</ecNumber>
    </recommendedName>
</protein>
<keyword evidence="6" id="KW-0256">Endoplasmic reticulum</keyword>
<name>A0ABN8NYA3_9CNID</name>
<dbReference type="PANTHER" id="PTHR23023">
    <property type="entry name" value="DIMETHYLANILINE MONOOXYGENASE"/>
    <property type="match status" value="1"/>
</dbReference>
<gene>
    <name evidence="8" type="ORF">PLOB_00031991</name>
</gene>
<keyword evidence="6" id="KW-0472">Membrane</keyword>
<dbReference type="SUPFAM" id="SSF51905">
    <property type="entry name" value="FAD/NAD(P)-binding domain"/>
    <property type="match status" value="2"/>
</dbReference>
<organism evidence="8 9">
    <name type="scientific">Porites lobata</name>
    <dbReference type="NCBI Taxonomy" id="104759"/>
    <lineage>
        <taxon>Eukaryota</taxon>
        <taxon>Metazoa</taxon>
        <taxon>Cnidaria</taxon>
        <taxon>Anthozoa</taxon>
        <taxon>Hexacorallia</taxon>
        <taxon>Scleractinia</taxon>
        <taxon>Fungiina</taxon>
        <taxon>Poritidae</taxon>
        <taxon>Porites</taxon>
    </lineage>
</organism>
<sequence>MEERKQTVFREVVIIGAGWSGLLACKSMLEEGLTAVALEKRPDVGGLWNYTDDPSIITVMKNTKTTSSSTVTEMSDFPMPEKIGQFPKQEDVLSYLKSYCDAFDLWPHIRLGHCVIEITKADKFWRVRCENEQLFESKFLIICTGSVQKPNRELEHTILRDFVGEVCHSSELKSFVPEHENKRVMLVGGGETASDIVEEYYDHVTRIVWCIPRGMHFFRKYAKILPNRRPQALDKASSRVMKSIAPFTKGKPGLSWICSWTTNGSLLAYQGHGIAEWKNDANFFRFFINKNGHVLDRVDYQRCVPKGAIENIKGKRVVFCDGTEESVDVIIQCTGFQTEFPLLPSKFQAVRLTQNYKFIFNVDDPTLAFVGYVRPVVGSISGIAEIQSRFIGKVFSGKCDLPSRDQRLQATLKDNDFWDDYFKDSSRRLGTLVEAYTYIDDIGSLCGIKPDYWKLFWRNPRAWRLAVFAPYDGCSFRLNEPDKEAWAIDHLRLQMEDTFGPSHLILIMFLRLIWFDSWLNLLGKIKYWIQRSVWWKKMREWKLVQTLDWYWQAPKRWLFDRKTRA</sequence>
<dbReference type="Gene3D" id="3.50.50.60">
    <property type="entry name" value="FAD/NAD(P)-binding domain"/>
    <property type="match status" value="4"/>
</dbReference>
<evidence type="ECO:0000313" key="9">
    <source>
        <dbReference type="Proteomes" id="UP001159405"/>
    </source>
</evidence>
<comment type="cofactor">
    <cofactor evidence="6 7">
        <name>FAD</name>
        <dbReference type="ChEBI" id="CHEBI:57692"/>
    </cofactor>
</comment>
<accession>A0ABN8NYA3</accession>
<evidence type="ECO:0000256" key="1">
    <source>
        <dbReference type="ARBA" id="ARBA00009183"/>
    </source>
</evidence>
<keyword evidence="6 7" id="KW-0503">Monooxygenase</keyword>
<reference evidence="8 9" key="1">
    <citation type="submission" date="2022-05" db="EMBL/GenBank/DDBJ databases">
        <authorList>
            <consortium name="Genoscope - CEA"/>
            <person name="William W."/>
        </authorList>
    </citation>
    <scope>NUCLEOTIDE SEQUENCE [LARGE SCALE GENOMIC DNA]</scope>
</reference>
<dbReference type="InterPro" id="IPR050346">
    <property type="entry name" value="FMO-like"/>
</dbReference>
<evidence type="ECO:0000256" key="2">
    <source>
        <dbReference type="ARBA" id="ARBA00022630"/>
    </source>
</evidence>
<dbReference type="Proteomes" id="UP001159405">
    <property type="component" value="Unassembled WGS sequence"/>
</dbReference>
<dbReference type="Pfam" id="PF00743">
    <property type="entry name" value="FMO-like"/>
    <property type="match status" value="1"/>
</dbReference>
<evidence type="ECO:0000256" key="3">
    <source>
        <dbReference type="ARBA" id="ARBA00022827"/>
    </source>
</evidence>
<comment type="subcellular location">
    <subcellularLocation>
        <location evidence="6">Endoplasmic reticulum membrane</location>
    </subcellularLocation>
</comment>
<dbReference type="EMBL" id="CALNXK010000041">
    <property type="protein sequence ID" value="CAH3125743.1"/>
    <property type="molecule type" value="Genomic_DNA"/>
</dbReference>
<comment type="caution">
    <text evidence="8">The sequence shown here is derived from an EMBL/GenBank/DDBJ whole genome shotgun (WGS) entry which is preliminary data.</text>
</comment>
<dbReference type="InterPro" id="IPR000960">
    <property type="entry name" value="Flavin_mOase"/>
</dbReference>
<dbReference type="PROSITE" id="PS51257">
    <property type="entry name" value="PROKAR_LIPOPROTEIN"/>
    <property type="match status" value="1"/>
</dbReference>
<evidence type="ECO:0000256" key="6">
    <source>
        <dbReference type="PIRNR" id="PIRNR000332"/>
    </source>
</evidence>
<proteinExistence type="inferred from homology"/>
<dbReference type="InterPro" id="IPR036188">
    <property type="entry name" value="FAD/NAD-bd_sf"/>
</dbReference>
<keyword evidence="5 6" id="KW-0560">Oxidoreductase</keyword>
<keyword evidence="4 6" id="KW-0521">NADP</keyword>
<comment type="similarity">
    <text evidence="1 6 7">Belongs to the FMO family.</text>
</comment>
<evidence type="ECO:0000256" key="7">
    <source>
        <dbReference type="RuleBase" id="RU361177"/>
    </source>
</evidence>
<keyword evidence="3 6" id="KW-0274">FAD</keyword>
<dbReference type="InterPro" id="IPR020946">
    <property type="entry name" value="Flavin_mOase-like"/>
</dbReference>
<evidence type="ECO:0000313" key="8">
    <source>
        <dbReference type="EMBL" id="CAH3125743.1"/>
    </source>
</evidence>
<evidence type="ECO:0000256" key="5">
    <source>
        <dbReference type="ARBA" id="ARBA00023002"/>
    </source>
</evidence>
<dbReference type="EC" id="1.-.-.-" evidence="7"/>
<dbReference type="PRINTS" id="PR00370">
    <property type="entry name" value="FMOXYGENASE"/>
</dbReference>